<dbReference type="GO" id="GO:0009236">
    <property type="term" value="P:cobalamin biosynthetic process"/>
    <property type="evidence" value="ECO:0007669"/>
    <property type="project" value="UniProtKB-UniPathway"/>
</dbReference>
<keyword evidence="4 7" id="KW-0808">Transferase</keyword>
<dbReference type="Gene3D" id="3.30.950.10">
    <property type="entry name" value="Methyltransferase, Cobalt-precorrin-4 Transmethylase, Domain 2"/>
    <property type="match status" value="1"/>
</dbReference>
<evidence type="ECO:0000256" key="4">
    <source>
        <dbReference type="ARBA" id="ARBA00022679"/>
    </source>
</evidence>
<evidence type="ECO:0000259" key="6">
    <source>
        <dbReference type="Pfam" id="PF00590"/>
    </source>
</evidence>
<dbReference type="CDD" id="cd11644">
    <property type="entry name" value="Precorrin-6Y-MT"/>
    <property type="match status" value="1"/>
</dbReference>
<dbReference type="InterPro" id="IPR014776">
    <property type="entry name" value="4pyrrole_Mease_sub2"/>
</dbReference>
<dbReference type="InterPro" id="IPR000878">
    <property type="entry name" value="4pyrrol_Mease"/>
</dbReference>
<keyword evidence="5" id="KW-0949">S-adenosyl-L-methionine</keyword>
<dbReference type="GO" id="GO:0032259">
    <property type="term" value="P:methylation"/>
    <property type="evidence" value="ECO:0007669"/>
    <property type="project" value="UniProtKB-KW"/>
</dbReference>
<dbReference type="InterPro" id="IPR050714">
    <property type="entry name" value="Cobalamin_biosynth_MTase"/>
</dbReference>
<comment type="pathway">
    <text evidence="1">Cofactor biosynthesis; adenosylcobalamin biosynthesis.</text>
</comment>
<evidence type="ECO:0000313" key="8">
    <source>
        <dbReference type="Proteomes" id="UP000198755"/>
    </source>
</evidence>
<protein>
    <submittedName>
        <fullName evidence="7">Precorrin-6Y C5,15-methyltransferase (Decarboxylating)</fullName>
    </submittedName>
</protein>
<dbReference type="InterPro" id="IPR029063">
    <property type="entry name" value="SAM-dependent_MTases_sf"/>
</dbReference>
<dbReference type="OrthoDB" id="9787825at2"/>
<keyword evidence="8" id="KW-1185">Reference proteome</keyword>
<evidence type="ECO:0000256" key="5">
    <source>
        <dbReference type="ARBA" id="ARBA00022691"/>
    </source>
</evidence>
<dbReference type="InterPro" id="IPR014008">
    <property type="entry name" value="Cbl_synth_MTase_CbiT"/>
</dbReference>
<dbReference type="GO" id="GO:0008276">
    <property type="term" value="F:protein methyltransferase activity"/>
    <property type="evidence" value="ECO:0007669"/>
    <property type="project" value="InterPro"/>
</dbReference>
<name>A0A1I4C0B0_9HYPH</name>
<feature type="domain" description="Tetrapyrrole methylase" evidence="6">
    <location>
        <begin position="12"/>
        <end position="203"/>
    </location>
</feature>
<dbReference type="InterPro" id="IPR012818">
    <property type="entry name" value="CbiE"/>
</dbReference>
<dbReference type="Proteomes" id="UP000198755">
    <property type="component" value="Unassembled WGS sequence"/>
</dbReference>
<dbReference type="SUPFAM" id="SSF53335">
    <property type="entry name" value="S-adenosyl-L-methionine-dependent methyltransferases"/>
    <property type="match status" value="1"/>
</dbReference>
<evidence type="ECO:0000256" key="3">
    <source>
        <dbReference type="ARBA" id="ARBA00022603"/>
    </source>
</evidence>
<dbReference type="Gene3D" id="3.40.1010.10">
    <property type="entry name" value="Cobalt-precorrin-4 Transmethylase, Domain 1"/>
    <property type="match status" value="1"/>
</dbReference>
<dbReference type="PIRSF" id="PIRSF036428">
    <property type="entry name" value="CobL"/>
    <property type="match status" value="1"/>
</dbReference>
<reference evidence="7 8" key="1">
    <citation type="submission" date="2016-10" db="EMBL/GenBank/DDBJ databases">
        <authorList>
            <person name="de Groot N.N."/>
        </authorList>
    </citation>
    <scope>NUCLEOTIDE SEQUENCE [LARGE SCALE GENOMIC DNA]</scope>
    <source>
        <strain evidence="7 8">NE2</strain>
    </source>
</reference>
<dbReference type="STRING" id="1612308.SAMN05444581_11740"/>
<evidence type="ECO:0000256" key="1">
    <source>
        <dbReference type="ARBA" id="ARBA00004953"/>
    </source>
</evidence>
<dbReference type="UniPathway" id="UPA00148"/>
<keyword evidence="2" id="KW-0169">Cobalamin biosynthesis</keyword>
<dbReference type="PANTHER" id="PTHR43182">
    <property type="entry name" value="COBALT-PRECORRIN-6B C(15)-METHYLTRANSFERASE (DECARBOXYLATING)"/>
    <property type="match status" value="1"/>
</dbReference>
<dbReference type="NCBIfam" id="TIGR02467">
    <property type="entry name" value="CbiE"/>
    <property type="match status" value="1"/>
</dbReference>
<dbReference type="AlphaFoldDB" id="A0A1I4C0B0"/>
<dbReference type="RefSeq" id="WP_091685470.1">
    <property type="nucleotide sequence ID" value="NZ_FOSN01000017.1"/>
</dbReference>
<dbReference type="PANTHER" id="PTHR43182:SF1">
    <property type="entry name" value="COBALT-PRECORRIN-7 C(5)-METHYLTRANSFERASE"/>
    <property type="match status" value="1"/>
</dbReference>
<sequence>MTIPASVPEKWLSLIGIGEDGVESLSPAARGLLAQARFVIGGARHLALAQLDASNGSGAATPETMVWPSPLTSALPAILARRGEPVCVLASGDPFFYGIGALLGAHVPPDEMRCLPAPSAFSLAAARLQWSLQDCRLVSLHGRAFETIIPELQPDARILCLAWDETTAPRLARLLSDRGFRQSRMIVLEAMGGARERIRSCAAEAFDLTDIAPLNLVAIEVRADAAARILPLGAALADAWFENDGQLTKREARAIALSALQPRRGELLWDVGSGSGSIAIEWLLRNPSGRAIAIEARKDRAERISRNARALGTPGLEIIADAAPAVFAALPRPQAIFVGGGGGDEALLDAAFAALVPGGRFVVNAVTLETEAVLISRYKALGGDLIKIEIARADPLGAFHGWRPAMPLTQWAVTKQ</sequence>
<dbReference type="Gene3D" id="3.40.50.150">
    <property type="entry name" value="Vaccinia Virus protein VP39"/>
    <property type="match status" value="1"/>
</dbReference>
<dbReference type="EMBL" id="FOSN01000017">
    <property type="protein sequence ID" value="SFK73779.1"/>
    <property type="molecule type" value="Genomic_DNA"/>
</dbReference>
<evidence type="ECO:0000256" key="2">
    <source>
        <dbReference type="ARBA" id="ARBA00022573"/>
    </source>
</evidence>
<dbReference type="InterPro" id="IPR035996">
    <property type="entry name" value="4pyrrol_Methylase_sf"/>
</dbReference>
<accession>A0A1I4C0B0</accession>
<dbReference type="InterPro" id="IPR006365">
    <property type="entry name" value="Cbl_synth_CobL"/>
</dbReference>
<organism evidence="7 8">
    <name type="scientific">Methylocapsa palsarum</name>
    <dbReference type="NCBI Taxonomy" id="1612308"/>
    <lineage>
        <taxon>Bacteria</taxon>
        <taxon>Pseudomonadati</taxon>
        <taxon>Pseudomonadota</taxon>
        <taxon>Alphaproteobacteria</taxon>
        <taxon>Hyphomicrobiales</taxon>
        <taxon>Beijerinckiaceae</taxon>
        <taxon>Methylocapsa</taxon>
    </lineage>
</organism>
<keyword evidence="3 7" id="KW-0489">Methyltransferase</keyword>
<evidence type="ECO:0000313" key="7">
    <source>
        <dbReference type="EMBL" id="SFK73779.1"/>
    </source>
</evidence>
<proteinExistence type="predicted"/>
<dbReference type="NCBIfam" id="TIGR02469">
    <property type="entry name" value="CbiT"/>
    <property type="match status" value="1"/>
</dbReference>
<dbReference type="Pfam" id="PF00590">
    <property type="entry name" value="TP_methylase"/>
    <property type="match status" value="1"/>
</dbReference>
<dbReference type="SUPFAM" id="SSF53790">
    <property type="entry name" value="Tetrapyrrole methylase"/>
    <property type="match status" value="1"/>
</dbReference>
<dbReference type="InterPro" id="IPR014777">
    <property type="entry name" value="4pyrrole_Mease_sub1"/>
</dbReference>
<gene>
    <name evidence="7" type="ORF">SAMN05444581_11740</name>
</gene>